<dbReference type="SUPFAM" id="SSF102110">
    <property type="entry name" value="(2r)-phospho-3-sulfolactate synthase ComA"/>
    <property type="match status" value="1"/>
</dbReference>
<name>A0A5B8U1M4_9ACTN</name>
<dbReference type="Proteomes" id="UP000321805">
    <property type="component" value="Chromosome"/>
</dbReference>
<dbReference type="EMBL" id="CP042430">
    <property type="protein sequence ID" value="QEC46886.1"/>
    <property type="molecule type" value="Genomic_DNA"/>
</dbReference>
<dbReference type="Gene3D" id="3.20.20.70">
    <property type="entry name" value="Aldolase class I"/>
    <property type="match status" value="1"/>
</dbReference>
<evidence type="ECO:0000313" key="2">
    <source>
        <dbReference type="EMBL" id="QEC46886.1"/>
    </source>
</evidence>
<dbReference type="InterPro" id="IPR003830">
    <property type="entry name" value="ComA_synth"/>
</dbReference>
<dbReference type="RefSeq" id="WP_146916623.1">
    <property type="nucleotide sequence ID" value="NZ_CP042430.1"/>
</dbReference>
<dbReference type="PANTHER" id="PTHR48413:SF1">
    <property type="entry name" value="PROTEIN HEAT-STRESS-ASSOCIATED 32"/>
    <property type="match status" value="1"/>
</dbReference>
<proteinExistence type="inferred from homology"/>
<dbReference type="PANTHER" id="PTHR48413">
    <property type="match status" value="1"/>
</dbReference>
<accession>A0A5B8U1M4</accession>
<evidence type="ECO:0000256" key="1">
    <source>
        <dbReference type="ARBA" id="ARBA00010424"/>
    </source>
</evidence>
<dbReference type="Pfam" id="PF02679">
    <property type="entry name" value="ComA"/>
    <property type="match status" value="1"/>
</dbReference>
<comment type="similarity">
    <text evidence="1">Belongs to the phosphosulfolactate synthase family.</text>
</comment>
<protein>
    <submittedName>
        <fullName evidence="2">Phosphosulfolactate synthase</fullName>
    </submittedName>
</protein>
<dbReference type="InterPro" id="IPR013785">
    <property type="entry name" value="Aldolase_TIM"/>
</dbReference>
<dbReference type="AlphaFoldDB" id="A0A5B8U1M4"/>
<sequence length="249" mass="27200">MAGFLDLPERSPKPRQHGLTNVLDKGLSTAEVDGLMEVAGAAVDFVKLGWGTALVTGNLDAKLARYRAHGVPVVLGGTLTEIALRDGRLDGLVAWLKELGLGHVEVSDGTIELEPERKREIIARLARDFTVFSEVGSKDAERIMAPYRWVQDIEAELAAGAWKVIAEARESGTAGIFRPDGEVRMGLIDEIVHAVDPARLVFEAPQKVQQVWFLRRFGREVNLGNIAPADVLSLETLRLGLRSDTMEDA</sequence>
<gene>
    <name evidence="2" type="ORF">FSW04_04285</name>
</gene>
<dbReference type="InterPro" id="IPR036112">
    <property type="entry name" value="ComA_synth_sf"/>
</dbReference>
<organism evidence="2 3">
    <name type="scientific">Baekduia soli</name>
    <dbReference type="NCBI Taxonomy" id="496014"/>
    <lineage>
        <taxon>Bacteria</taxon>
        <taxon>Bacillati</taxon>
        <taxon>Actinomycetota</taxon>
        <taxon>Thermoleophilia</taxon>
        <taxon>Solirubrobacterales</taxon>
        <taxon>Baekduiaceae</taxon>
        <taxon>Baekduia</taxon>
    </lineage>
</organism>
<reference evidence="2 3" key="1">
    <citation type="journal article" date="2018" name="J. Microbiol.">
        <title>Baekduia soli gen. nov., sp. nov., a novel bacterium isolated from the soil of Baekdu Mountain and proposal of a novel family name, Baekduiaceae fam. nov.</title>
        <authorList>
            <person name="An D.S."/>
            <person name="Siddiqi M.Z."/>
            <person name="Kim K.H."/>
            <person name="Yu H.S."/>
            <person name="Im W.T."/>
        </authorList>
    </citation>
    <scope>NUCLEOTIDE SEQUENCE [LARGE SCALE GENOMIC DNA]</scope>
    <source>
        <strain evidence="2 3">BR7-21</strain>
    </source>
</reference>
<evidence type="ECO:0000313" key="3">
    <source>
        <dbReference type="Proteomes" id="UP000321805"/>
    </source>
</evidence>
<keyword evidence="3" id="KW-1185">Reference proteome</keyword>
<dbReference type="KEGG" id="bsol:FSW04_04285"/>
<dbReference type="OrthoDB" id="7809088at2"/>